<dbReference type="EMBL" id="MGGI01000021">
    <property type="protein sequence ID" value="OGM25642.1"/>
    <property type="molecule type" value="Genomic_DNA"/>
</dbReference>
<proteinExistence type="predicted"/>
<evidence type="ECO:0008006" key="3">
    <source>
        <dbReference type="Google" id="ProtNLM"/>
    </source>
</evidence>
<gene>
    <name evidence="1" type="ORF">A2627_04340</name>
</gene>
<evidence type="ECO:0000313" key="1">
    <source>
        <dbReference type="EMBL" id="OGM25642.1"/>
    </source>
</evidence>
<organism evidence="1 2">
    <name type="scientific">Candidatus Woesebacteria bacterium RIFCSPHIGHO2_01_FULL_39_28</name>
    <dbReference type="NCBI Taxonomy" id="1802496"/>
    <lineage>
        <taxon>Bacteria</taxon>
        <taxon>Candidatus Woeseibacteriota</taxon>
    </lineage>
</organism>
<accession>A0A1F7YED0</accession>
<protein>
    <recommendedName>
        <fullName evidence="3">Ribbon-helix-helix protein CopG domain-containing protein</fullName>
    </recommendedName>
</protein>
<sequence length="90" mass="10647">MLRTQLYLPKNQYEELKILASGSGKTFATLVREFLEEKIEEKKNRKRDTRKKDVISLLLKSAKKMEEWEEKGGVRDGSIKHDDYLYGKLR</sequence>
<comment type="caution">
    <text evidence="1">The sequence shown here is derived from an EMBL/GenBank/DDBJ whole genome shotgun (WGS) entry which is preliminary data.</text>
</comment>
<dbReference type="AlphaFoldDB" id="A0A1F7YED0"/>
<dbReference type="Proteomes" id="UP000178851">
    <property type="component" value="Unassembled WGS sequence"/>
</dbReference>
<reference evidence="1 2" key="1">
    <citation type="journal article" date="2016" name="Nat. Commun.">
        <title>Thousands of microbial genomes shed light on interconnected biogeochemical processes in an aquifer system.</title>
        <authorList>
            <person name="Anantharaman K."/>
            <person name="Brown C.T."/>
            <person name="Hug L.A."/>
            <person name="Sharon I."/>
            <person name="Castelle C.J."/>
            <person name="Probst A.J."/>
            <person name="Thomas B.C."/>
            <person name="Singh A."/>
            <person name="Wilkins M.J."/>
            <person name="Karaoz U."/>
            <person name="Brodie E.L."/>
            <person name="Williams K.H."/>
            <person name="Hubbard S.S."/>
            <person name="Banfield J.F."/>
        </authorList>
    </citation>
    <scope>NUCLEOTIDE SEQUENCE [LARGE SCALE GENOMIC DNA]</scope>
</reference>
<evidence type="ECO:0000313" key="2">
    <source>
        <dbReference type="Proteomes" id="UP000178851"/>
    </source>
</evidence>
<name>A0A1F7YED0_9BACT</name>